<accession>A0AAQ4FB71</accession>
<proteinExistence type="predicted"/>
<evidence type="ECO:0000313" key="2">
    <source>
        <dbReference type="Proteomes" id="UP001321473"/>
    </source>
</evidence>
<keyword evidence="2" id="KW-1185">Reference proteome</keyword>
<dbReference type="EMBL" id="JARKHS020004920">
    <property type="protein sequence ID" value="KAK8784022.1"/>
    <property type="molecule type" value="Genomic_DNA"/>
</dbReference>
<evidence type="ECO:0000313" key="1">
    <source>
        <dbReference type="EMBL" id="KAK8784022.1"/>
    </source>
</evidence>
<name>A0AAQ4FB71_AMBAM</name>
<comment type="caution">
    <text evidence="1">The sequence shown here is derived from an EMBL/GenBank/DDBJ whole genome shotgun (WGS) entry which is preliminary data.</text>
</comment>
<gene>
    <name evidence="1" type="ORF">V5799_009613</name>
</gene>
<organism evidence="1 2">
    <name type="scientific">Amblyomma americanum</name>
    <name type="common">Lone star tick</name>
    <dbReference type="NCBI Taxonomy" id="6943"/>
    <lineage>
        <taxon>Eukaryota</taxon>
        <taxon>Metazoa</taxon>
        <taxon>Ecdysozoa</taxon>
        <taxon>Arthropoda</taxon>
        <taxon>Chelicerata</taxon>
        <taxon>Arachnida</taxon>
        <taxon>Acari</taxon>
        <taxon>Parasitiformes</taxon>
        <taxon>Ixodida</taxon>
        <taxon>Ixodoidea</taxon>
        <taxon>Ixodidae</taxon>
        <taxon>Amblyomminae</taxon>
        <taxon>Amblyomma</taxon>
    </lineage>
</organism>
<dbReference type="Proteomes" id="UP001321473">
    <property type="component" value="Unassembled WGS sequence"/>
</dbReference>
<sequence length="107" mass="11953">MLDEERRNLHITANSLRAKEAIVQELRSALSRSATENTAPWDDRKLRKSLRVAMLTVSSLQVSVRNLLESVTSPTVYTYKTALTIPLLRFSLANSTSTSENFGAVSR</sequence>
<protein>
    <submittedName>
        <fullName evidence="1">Uncharacterized protein</fullName>
    </submittedName>
</protein>
<reference evidence="1 2" key="1">
    <citation type="journal article" date="2023" name="Arcadia Sci">
        <title>De novo assembly of a long-read Amblyomma americanum tick genome.</title>
        <authorList>
            <person name="Chou S."/>
            <person name="Poskanzer K.E."/>
            <person name="Rollins M."/>
            <person name="Thuy-Boun P.S."/>
        </authorList>
    </citation>
    <scope>NUCLEOTIDE SEQUENCE [LARGE SCALE GENOMIC DNA]</scope>
    <source>
        <strain evidence="1">F_SG_1</strain>
        <tissue evidence="1">Salivary glands</tissue>
    </source>
</reference>
<dbReference type="AlphaFoldDB" id="A0AAQ4FB71"/>